<dbReference type="GO" id="GO:0003700">
    <property type="term" value="F:DNA-binding transcription factor activity"/>
    <property type="evidence" value="ECO:0007669"/>
    <property type="project" value="InterPro"/>
</dbReference>
<dbReference type="PANTHER" id="PTHR47893:SF1">
    <property type="entry name" value="REGULATORY PROTEIN PCHR"/>
    <property type="match status" value="1"/>
</dbReference>
<dbReference type="SMART" id="SM00342">
    <property type="entry name" value="HTH_ARAC"/>
    <property type="match status" value="1"/>
</dbReference>
<dbReference type="Proteomes" id="UP000533639">
    <property type="component" value="Unassembled WGS sequence"/>
</dbReference>
<dbReference type="InterPro" id="IPR018060">
    <property type="entry name" value="HTH_AraC"/>
</dbReference>
<evidence type="ECO:0000313" key="5">
    <source>
        <dbReference type="Proteomes" id="UP000533639"/>
    </source>
</evidence>
<gene>
    <name evidence="4" type="ORF">FLAPXU55_02587</name>
</gene>
<dbReference type="PANTHER" id="PTHR47893">
    <property type="entry name" value="REGULATORY PROTEIN PCHR"/>
    <property type="match status" value="1"/>
</dbReference>
<evidence type="ECO:0000259" key="3">
    <source>
        <dbReference type="PROSITE" id="PS01124"/>
    </source>
</evidence>
<keyword evidence="2" id="KW-0804">Transcription</keyword>
<dbReference type="EMBL" id="CAIJDE010000044">
    <property type="protein sequence ID" value="CAC9974890.1"/>
    <property type="molecule type" value="Genomic_DNA"/>
</dbReference>
<accession>A0A9N8J277</accession>
<feature type="domain" description="HTH araC/xylS-type" evidence="3">
    <location>
        <begin position="198"/>
        <end position="296"/>
    </location>
</feature>
<organism evidence="4 5">
    <name type="scientific">Flavobacterium panici</name>
    <dbReference type="NCBI Taxonomy" id="2654843"/>
    <lineage>
        <taxon>Bacteria</taxon>
        <taxon>Pseudomonadati</taxon>
        <taxon>Bacteroidota</taxon>
        <taxon>Flavobacteriia</taxon>
        <taxon>Flavobacteriales</taxon>
        <taxon>Flavobacteriaceae</taxon>
        <taxon>Flavobacterium</taxon>
    </lineage>
</organism>
<dbReference type="PROSITE" id="PS01124">
    <property type="entry name" value="HTH_ARAC_FAMILY_2"/>
    <property type="match status" value="1"/>
</dbReference>
<dbReference type="Pfam" id="PF12833">
    <property type="entry name" value="HTH_18"/>
    <property type="match status" value="1"/>
</dbReference>
<sequence>MLFIQTSASIMTTDIIELHDCIVLVEQSNTTKTIVQKCEIDGDAVGFAFYGSGNVELEIKHNNQTKYLMNTTGLAICFFGNQKVEFSHKIEPDKPLQSISIFTKLKNLNSLPQAEREIFENYLPQLLNPKEHFVKGPSFYMTLEMQLAVQKIFNTSYTGNTRFLFLKSQINELLAHFYGLLASDKKSELSEIDKNKLFQAKEIVTTHYSTPPSITQLSQMVGLNSNKLKKNFKELFGIPVFKYVQEERLNKAYELLRESEKTVQESAWEVGYESLSSFSNAFHKKFGMRPNDVKQQFFSNKS</sequence>
<comment type="caution">
    <text evidence="4">The sequence shown here is derived from an EMBL/GenBank/DDBJ whole genome shotgun (WGS) entry which is preliminary data.</text>
</comment>
<proteinExistence type="predicted"/>
<name>A0A9N8J277_9FLAO</name>
<dbReference type="InterPro" id="IPR009057">
    <property type="entry name" value="Homeodomain-like_sf"/>
</dbReference>
<evidence type="ECO:0000256" key="1">
    <source>
        <dbReference type="ARBA" id="ARBA00023015"/>
    </source>
</evidence>
<dbReference type="InterPro" id="IPR053142">
    <property type="entry name" value="PchR_regulatory_protein"/>
</dbReference>
<dbReference type="SUPFAM" id="SSF46689">
    <property type="entry name" value="Homeodomain-like"/>
    <property type="match status" value="2"/>
</dbReference>
<dbReference type="AlphaFoldDB" id="A0A9N8J277"/>
<dbReference type="RefSeq" id="WP_235992045.1">
    <property type="nucleotide sequence ID" value="NZ_CAIJDE010000044.1"/>
</dbReference>
<evidence type="ECO:0000256" key="2">
    <source>
        <dbReference type="ARBA" id="ARBA00023163"/>
    </source>
</evidence>
<keyword evidence="1" id="KW-0805">Transcription regulation</keyword>
<protein>
    <submittedName>
        <fullName evidence="4">Helix-turn-helix transcriptional regulator</fullName>
    </submittedName>
</protein>
<dbReference type="GO" id="GO:0043565">
    <property type="term" value="F:sequence-specific DNA binding"/>
    <property type="evidence" value="ECO:0007669"/>
    <property type="project" value="InterPro"/>
</dbReference>
<reference evidence="4 5" key="1">
    <citation type="submission" date="2020-06" db="EMBL/GenBank/DDBJ databases">
        <authorList>
            <person name="Criscuolo A."/>
        </authorList>
    </citation>
    <scope>NUCLEOTIDE SEQUENCE [LARGE SCALE GENOMIC DNA]</scope>
    <source>
        <strain evidence="4">PXU-55</strain>
    </source>
</reference>
<keyword evidence="5" id="KW-1185">Reference proteome</keyword>
<dbReference type="Gene3D" id="1.10.10.60">
    <property type="entry name" value="Homeodomain-like"/>
    <property type="match status" value="2"/>
</dbReference>
<evidence type="ECO:0000313" key="4">
    <source>
        <dbReference type="EMBL" id="CAC9974890.1"/>
    </source>
</evidence>